<dbReference type="Pfam" id="PF23598">
    <property type="entry name" value="LRR_14"/>
    <property type="match status" value="1"/>
</dbReference>
<reference evidence="21" key="1">
    <citation type="journal article" date="2019" name="Nat. Commun.">
        <title>The genome of broomcorn millet.</title>
        <authorList>
            <person name="Zou C."/>
            <person name="Miki D."/>
            <person name="Li D."/>
            <person name="Tang Q."/>
            <person name="Xiao L."/>
            <person name="Rajput S."/>
            <person name="Deng P."/>
            <person name="Jia W."/>
            <person name="Huang R."/>
            <person name="Zhang M."/>
            <person name="Sun Y."/>
            <person name="Hu J."/>
            <person name="Fu X."/>
            <person name="Schnable P.S."/>
            <person name="Li F."/>
            <person name="Zhang H."/>
            <person name="Feng B."/>
            <person name="Zhu X."/>
            <person name="Liu R."/>
            <person name="Schnable J.C."/>
            <person name="Zhu J.-K."/>
            <person name="Zhang H."/>
        </authorList>
    </citation>
    <scope>NUCLEOTIDE SEQUENCE [LARGE SCALE GENOMIC DNA]</scope>
</reference>
<evidence type="ECO:0000256" key="13">
    <source>
        <dbReference type="ARBA" id="ARBA00022989"/>
    </source>
</evidence>
<evidence type="ECO:0000256" key="12">
    <source>
        <dbReference type="ARBA" id="ARBA00022840"/>
    </source>
</evidence>
<evidence type="ECO:0000256" key="5">
    <source>
        <dbReference type="ARBA" id="ARBA00022614"/>
    </source>
</evidence>
<dbReference type="Pfam" id="PF08263">
    <property type="entry name" value="LRRNT_2"/>
    <property type="match status" value="1"/>
</dbReference>
<dbReference type="InterPro" id="IPR055414">
    <property type="entry name" value="LRR_R13L4/SHOC2-like"/>
</dbReference>
<keyword evidence="7 16" id="KW-0812">Transmembrane</keyword>
<evidence type="ECO:0000256" key="7">
    <source>
        <dbReference type="ARBA" id="ARBA00022692"/>
    </source>
</evidence>
<dbReference type="InterPro" id="IPR001611">
    <property type="entry name" value="Leu-rich_rpt"/>
</dbReference>
<dbReference type="PRINTS" id="PR00019">
    <property type="entry name" value="LEURICHRPT"/>
</dbReference>
<dbReference type="GO" id="GO:0005524">
    <property type="term" value="F:ATP binding"/>
    <property type="evidence" value="ECO:0007669"/>
    <property type="project" value="UniProtKB-KW"/>
</dbReference>
<name>A0A3L6RVK4_PANMI</name>
<feature type="transmembrane region" description="Helical" evidence="16">
    <location>
        <begin position="607"/>
        <end position="631"/>
    </location>
</feature>
<gene>
    <name evidence="20" type="ORF">C2845_PM11G03990</name>
</gene>
<dbReference type="AlphaFoldDB" id="A0A3L6RVK4"/>
<dbReference type="STRING" id="4540.A0A3L6RVK4"/>
<evidence type="ECO:0000256" key="9">
    <source>
        <dbReference type="ARBA" id="ARBA00022737"/>
    </source>
</evidence>
<dbReference type="OrthoDB" id="684787at2759"/>
<dbReference type="EC" id="2.7.11.1" evidence="2"/>
<evidence type="ECO:0000256" key="10">
    <source>
        <dbReference type="ARBA" id="ARBA00022741"/>
    </source>
</evidence>
<dbReference type="FunFam" id="3.80.10.10:FF:000288">
    <property type="entry name" value="LRR receptor-like serine/threonine-protein kinase EFR"/>
    <property type="match status" value="1"/>
</dbReference>
<protein>
    <recommendedName>
        <fullName evidence="2">non-specific serine/threonine protein kinase</fullName>
        <ecNumber evidence="2">2.7.11.1</ecNumber>
    </recommendedName>
</protein>
<dbReference type="InterPro" id="IPR032675">
    <property type="entry name" value="LRR_dom_sf"/>
</dbReference>
<organism evidence="20 21">
    <name type="scientific">Panicum miliaceum</name>
    <name type="common">Proso millet</name>
    <name type="synonym">Broomcorn millet</name>
    <dbReference type="NCBI Taxonomy" id="4540"/>
    <lineage>
        <taxon>Eukaryota</taxon>
        <taxon>Viridiplantae</taxon>
        <taxon>Streptophyta</taxon>
        <taxon>Embryophyta</taxon>
        <taxon>Tracheophyta</taxon>
        <taxon>Spermatophyta</taxon>
        <taxon>Magnoliopsida</taxon>
        <taxon>Liliopsida</taxon>
        <taxon>Poales</taxon>
        <taxon>Poaceae</taxon>
        <taxon>PACMAD clade</taxon>
        <taxon>Panicoideae</taxon>
        <taxon>Panicodae</taxon>
        <taxon>Paniceae</taxon>
        <taxon>Panicinae</taxon>
        <taxon>Panicum</taxon>
        <taxon>Panicum sect. Panicum</taxon>
    </lineage>
</organism>
<keyword evidence="12" id="KW-0067">ATP-binding</keyword>
<evidence type="ECO:0000256" key="15">
    <source>
        <dbReference type="ARBA" id="ARBA00023180"/>
    </source>
</evidence>
<evidence type="ECO:0000313" key="21">
    <source>
        <dbReference type="Proteomes" id="UP000275267"/>
    </source>
</evidence>
<dbReference type="PANTHER" id="PTHR48060:SF21">
    <property type="entry name" value="L DOMAIN-LIKE PROTEIN"/>
    <property type="match status" value="1"/>
</dbReference>
<evidence type="ECO:0000313" key="20">
    <source>
        <dbReference type="EMBL" id="RLN09615.1"/>
    </source>
</evidence>
<proteinExistence type="predicted"/>
<dbReference type="PANTHER" id="PTHR48060">
    <property type="entry name" value="DNA DAMAGE-REPAIR/TOLERATION PROTEIN DRT100"/>
    <property type="match status" value="1"/>
</dbReference>
<accession>A0A3L6RVK4</accession>
<keyword evidence="14 16" id="KW-0472">Membrane</keyword>
<comment type="subcellular location">
    <subcellularLocation>
        <location evidence="1">Cell membrane</location>
        <topology evidence="1">Single-pass membrane protein</topology>
    </subcellularLocation>
</comment>
<evidence type="ECO:0000256" key="6">
    <source>
        <dbReference type="ARBA" id="ARBA00022679"/>
    </source>
</evidence>
<dbReference type="FunFam" id="3.80.10.10:FF:000400">
    <property type="entry name" value="Nuclear pore complex protein NUP107"/>
    <property type="match status" value="1"/>
</dbReference>
<dbReference type="Proteomes" id="UP000275267">
    <property type="component" value="Unassembled WGS sequence"/>
</dbReference>
<keyword evidence="4" id="KW-0723">Serine/threonine-protein kinase</keyword>
<evidence type="ECO:0000256" key="4">
    <source>
        <dbReference type="ARBA" id="ARBA00022527"/>
    </source>
</evidence>
<feature type="chain" id="PRO_5018258948" description="non-specific serine/threonine protein kinase" evidence="17">
    <location>
        <begin position="24"/>
        <end position="812"/>
    </location>
</feature>
<dbReference type="InterPro" id="IPR013210">
    <property type="entry name" value="LRR_N_plant-typ"/>
</dbReference>
<dbReference type="Pfam" id="PF00560">
    <property type="entry name" value="LRR_1"/>
    <property type="match status" value="2"/>
</dbReference>
<dbReference type="EMBL" id="PQIB02000007">
    <property type="protein sequence ID" value="RLN09615.1"/>
    <property type="molecule type" value="Genomic_DNA"/>
</dbReference>
<dbReference type="SMART" id="SM00369">
    <property type="entry name" value="LRR_TYP"/>
    <property type="match status" value="8"/>
</dbReference>
<keyword evidence="10" id="KW-0547">Nucleotide-binding</keyword>
<evidence type="ECO:0000259" key="18">
    <source>
        <dbReference type="Pfam" id="PF08263"/>
    </source>
</evidence>
<dbReference type="SUPFAM" id="SSF52058">
    <property type="entry name" value="L domain-like"/>
    <property type="match status" value="2"/>
</dbReference>
<evidence type="ECO:0000256" key="1">
    <source>
        <dbReference type="ARBA" id="ARBA00004162"/>
    </source>
</evidence>
<dbReference type="GO" id="GO:0005886">
    <property type="term" value="C:plasma membrane"/>
    <property type="evidence" value="ECO:0007669"/>
    <property type="project" value="UniProtKB-SubCell"/>
</dbReference>
<dbReference type="GO" id="GO:0004674">
    <property type="term" value="F:protein serine/threonine kinase activity"/>
    <property type="evidence" value="ECO:0007669"/>
    <property type="project" value="UniProtKB-KW"/>
</dbReference>
<keyword evidence="6" id="KW-0808">Transferase</keyword>
<dbReference type="Pfam" id="PF13855">
    <property type="entry name" value="LRR_8"/>
    <property type="match status" value="2"/>
</dbReference>
<evidence type="ECO:0000256" key="17">
    <source>
        <dbReference type="SAM" id="SignalP"/>
    </source>
</evidence>
<dbReference type="Gene3D" id="3.80.10.10">
    <property type="entry name" value="Ribonuclease Inhibitor"/>
    <property type="match status" value="3"/>
</dbReference>
<keyword evidence="8 17" id="KW-0732">Signal</keyword>
<sequence>MGMAMHLASLLLLLLSISTVADAVDDDAVALLAFKAAAVGGDGGYALPSSTGGFCSWEGVTCQGQPRRVVALSLPSRGLNGVLSPAVGNLSSLTVLDLGSNRLSGAVPASLGRLRRLETLNLSSNVFSGEIPANLSSCTSLASIGLQSNQLRGRLPPELGDKLTRLRSSGCGRPTSPVPSRRRWPTCHRSVKCPSHSTSSRAPPSLLASAAFRASDTLTAPSTASPFTGTIPESLSNLTALKLLDFTDNRFSGHVPPTLGRLPALQRLLLAINRLQADDSEGWEFITSLSNCSQLQTLLINDNPGLSGQLPSSIGNLSVTLQHLYLNSIGINGSIPTSIGNLVGLEFLSVANTSISGAVPDSIGKLGKLTQLDFYNTHLSGSIPSSIGNLTGLISLYAYSASFDGVIPASLGKLKNLMALDLSNNHLNGSIPREIFRLPLLSRFLDLSHNSLTGQLPSEVGSMVPDSIGRCTVLEQLMLDNNSFEGRIPQSLENLKGLRVLNLSMNMLSGNIPDAIGSIRDLQQLSLAHNYLTGIIPTVLQNLSLLSKLDLSFNNLQGEVPQKGIFKSLTNLSITANDELCGGIQQLHLAPCHEKSSGNKNRKGQSLAIALAATGVLIFLVFATVFSCLLYKKIGRKQNKPILRSITEEHYERVTYHTLANPLGPDAAIAIDAELAGAGVGAGHSMAGAGAGAAATGDATANPAVVPPLAAPSSPHHAGARSGRGQSWGWPPSSLWIRPRLTTAAATRTSSSPSSLSHQTRVVPVGARRAVDRRMKTKRSPTTATPQPTLMSFVARQCWCLHPRCAPRLIQP</sequence>
<keyword evidence="9" id="KW-0677">Repeat</keyword>
<keyword evidence="5" id="KW-0433">Leucine-rich repeat</keyword>
<evidence type="ECO:0000256" key="3">
    <source>
        <dbReference type="ARBA" id="ARBA00022475"/>
    </source>
</evidence>
<keyword evidence="21" id="KW-1185">Reference proteome</keyword>
<evidence type="ECO:0000256" key="2">
    <source>
        <dbReference type="ARBA" id="ARBA00012513"/>
    </source>
</evidence>
<comment type="caution">
    <text evidence="20">The sequence shown here is derived from an EMBL/GenBank/DDBJ whole genome shotgun (WGS) entry which is preliminary data.</text>
</comment>
<keyword evidence="15" id="KW-0325">Glycoprotein</keyword>
<evidence type="ECO:0000256" key="8">
    <source>
        <dbReference type="ARBA" id="ARBA00022729"/>
    </source>
</evidence>
<keyword evidence="13 16" id="KW-1133">Transmembrane helix</keyword>
<keyword evidence="3" id="KW-1003">Cell membrane</keyword>
<evidence type="ECO:0000259" key="19">
    <source>
        <dbReference type="Pfam" id="PF23598"/>
    </source>
</evidence>
<keyword evidence="11" id="KW-0418">Kinase</keyword>
<feature type="signal peptide" evidence="17">
    <location>
        <begin position="1"/>
        <end position="23"/>
    </location>
</feature>
<evidence type="ECO:0000256" key="16">
    <source>
        <dbReference type="SAM" id="Phobius"/>
    </source>
</evidence>
<evidence type="ECO:0000256" key="14">
    <source>
        <dbReference type="ARBA" id="ARBA00023136"/>
    </source>
</evidence>
<feature type="domain" description="Disease resistance R13L4/SHOC-2-like LRR" evidence="19">
    <location>
        <begin position="285"/>
        <end position="427"/>
    </location>
</feature>
<dbReference type="InterPro" id="IPR053211">
    <property type="entry name" value="DNA_repair-toleration"/>
</dbReference>
<dbReference type="InterPro" id="IPR003591">
    <property type="entry name" value="Leu-rich_rpt_typical-subtyp"/>
</dbReference>
<feature type="domain" description="Leucine-rich repeat-containing N-terminal plant-type" evidence="18">
    <location>
        <begin position="25"/>
        <end position="62"/>
    </location>
</feature>
<evidence type="ECO:0000256" key="11">
    <source>
        <dbReference type="ARBA" id="ARBA00022777"/>
    </source>
</evidence>